<feature type="compositionally biased region" description="Basic and acidic residues" evidence="1">
    <location>
        <begin position="268"/>
        <end position="283"/>
    </location>
</feature>
<evidence type="ECO:0000313" key="2">
    <source>
        <dbReference type="EMBL" id="MFL4472165.1"/>
    </source>
</evidence>
<accession>A0ABW8UYE0</accession>
<name>A0ABW8UYE0_9RHOB</name>
<feature type="compositionally biased region" description="Basic and acidic residues" evidence="1">
    <location>
        <begin position="290"/>
        <end position="300"/>
    </location>
</feature>
<evidence type="ECO:0000256" key="1">
    <source>
        <dbReference type="SAM" id="MobiDB-lite"/>
    </source>
</evidence>
<feature type="compositionally biased region" description="Acidic residues" evidence="1">
    <location>
        <begin position="248"/>
        <end position="259"/>
    </location>
</feature>
<dbReference type="RefSeq" id="WP_407594061.1">
    <property type="nucleotide sequence ID" value="NZ_JBHDIY010000002.1"/>
</dbReference>
<dbReference type="EMBL" id="JBHDIY010000002">
    <property type="protein sequence ID" value="MFL4472165.1"/>
    <property type="molecule type" value="Genomic_DNA"/>
</dbReference>
<proteinExistence type="predicted"/>
<sequence>MTKTDVKALFSNDNMEALRKTKFKGEGTMGLNAAMKLVAAGVSNDDRMKVMKRLEEEVGSPPTADQLAVDYGRFLILRKQQQAIAGKEAEGLSEFMHGDFMGSRAQLMCGKVLGDAFGIHEVFGALLSPTGGLVGPGNLAVSLDPDNPIALHGTVHDAAGYLQNFHDQGPGYHYLDDKVQIIPASWPIAGQFDGIPYWVEKTSGDGVVKKTAAAVIALEKGLKTVRDAVASTIDNMLDFFRGKKDQDFEPQEDTAEEVLDTSQAIEDAVDKAQDATKQTRDPESTLGPDTPKETKDKLDAMSKFIWK</sequence>
<evidence type="ECO:0000313" key="3">
    <source>
        <dbReference type="Proteomes" id="UP001627408"/>
    </source>
</evidence>
<keyword evidence="3" id="KW-1185">Reference proteome</keyword>
<gene>
    <name evidence="2" type="ORF">ACERZ8_20605</name>
</gene>
<organism evidence="2 3">
    <name type="scientific">Tateyamaria armeniaca</name>
    <dbReference type="NCBI Taxonomy" id="2518930"/>
    <lineage>
        <taxon>Bacteria</taxon>
        <taxon>Pseudomonadati</taxon>
        <taxon>Pseudomonadota</taxon>
        <taxon>Alphaproteobacteria</taxon>
        <taxon>Rhodobacterales</taxon>
        <taxon>Roseobacteraceae</taxon>
        <taxon>Tateyamaria</taxon>
    </lineage>
</organism>
<reference evidence="2 3" key="1">
    <citation type="submission" date="2024-08" db="EMBL/GenBank/DDBJ databases">
        <title>Tateyamaria sp. nov., isolated from marine algae.</title>
        <authorList>
            <person name="Choi B.J."/>
            <person name="Kim J.M."/>
            <person name="Lee J.K."/>
            <person name="Choi D.G."/>
            <person name="Bayburt H."/>
            <person name="Baek J.H."/>
            <person name="Han D.M."/>
            <person name="Jeon C.O."/>
        </authorList>
    </citation>
    <scope>NUCLEOTIDE SEQUENCE [LARGE SCALE GENOMIC DNA]</scope>
    <source>
        <strain evidence="2 3">KMU-156</strain>
    </source>
</reference>
<protein>
    <submittedName>
        <fullName evidence="2">Uncharacterized protein</fullName>
    </submittedName>
</protein>
<dbReference type="Proteomes" id="UP001627408">
    <property type="component" value="Unassembled WGS sequence"/>
</dbReference>
<feature type="region of interest" description="Disordered" evidence="1">
    <location>
        <begin position="247"/>
        <end position="307"/>
    </location>
</feature>
<comment type="caution">
    <text evidence="2">The sequence shown here is derived from an EMBL/GenBank/DDBJ whole genome shotgun (WGS) entry which is preliminary data.</text>
</comment>